<keyword evidence="3" id="KW-1185">Reference proteome</keyword>
<name>A0A9D4Z906_ADICA</name>
<dbReference type="InterPro" id="IPR021851">
    <property type="entry name" value="DUF3455"/>
</dbReference>
<sequence>MAPFAMLWSSLLGFIFTLTATSQDPASSALIPPDGNTPSLSFVGRGVQIYECSAQSANGSYSYQSQGAEAELFVYISDGKLQSHERCGRHYFLTHPDGEGGKPTFALLASPSADNSSIPTSTATFKLIAIVAAANPKNIPSLLLRATSHSGNGALSMVSYVQRVNTVGGVATPSQCKQQGAMLRVPYRAQYRFWSQAQVPLASIPASIMVPKGHTLLTSFFGLGFQIYRYDGSKWTLSNVSATLSSLPGTPAMGKHYFLKGPNGQPQPTWEFLSPRGLVSAKLIQKASKTPNDIPWFLLLVTNSIGKQSLASMVTYVQRSSTVGGMAPTSGTAAKLGDIFQSPYSAIYSFYGT</sequence>
<dbReference type="Pfam" id="PF11937">
    <property type="entry name" value="DUF3455"/>
    <property type="match status" value="2"/>
</dbReference>
<organism evidence="2 3">
    <name type="scientific">Adiantum capillus-veneris</name>
    <name type="common">Maidenhair fern</name>
    <dbReference type="NCBI Taxonomy" id="13818"/>
    <lineage>
        <taxon>Eukaryota</taxon>
        <taxon>Viridiplantae</taxon>
        <taxon>Streptophyta</taxon>
        <taxon>Embryophyta</taxon>
        <taxon>Tracheophyta</taxon>
        <taxon>Polypodiopsida</taxon>
        <taxon>Polypodiidae</taxon>
        <taxon>Polypodiales</taxon>
        <taxon>Pteridineae</taxon>
        <taxon>Pteridaceae</taxon>
        <taxon>Vittarioideae</taxon>
        <taxon>Adiantum</taxon>
    </lineage>
</organism>
<feature type="signal peptide" evidence="1">
    <location>
        <begin position="1"/>
        <end position="21"/>
    </location>
</feature>
<gene>
    <name evidence="2" type="ORF">GOP47_0019862</name>
</gene>
<dbReference type="EMBL" id="JABFUD020000019">
    <property type="protein sequence ID" value="KAI5065167.1"/>
    <property type="molecule type" value="Genomic_DNA"/>
</dbReference>
<evidence type="ECO:0000256" key="1">
    <source>
        <dbReference type="SAM" id="SignalP"/>
    </source>
</evidence>
<dbReference type="PANTHER" id="PTHR35567:SF1">
    <property type="entry name" value="CONSERVED FUNGAL PROTEIN (AFU_ORTHOLOGUE AFUA_1G14230)"/>
    <property type="match status" value="1"/>
</dbReference>
<evidence type="ECO:0000313" key="2">
    <source>
        <dbReference type="EMBL" id="KAI5065167.1"/>
    </source>
</evidence>
<dbReference type="Proteomes" id="UP000886520">
    <property type="component" value="Chromosome 19"/>
</dbReference>
<feature type="chain" id="PRO_5039194999" evidence="1">
    <location>
        <begin position="22"/>
        <end position="353"/>
    </location>
</feature>
<proteinExistence type="predicted"/>
<dbReference type="PANTHER" id="PTHR35567">
    <property type="entry name" value="MALATE DEHYDROGENASE (AFU_ORTHOLOGUE AFUA_2G13800)"/>
    <property type="match status" value="1"/>
</dbReference>
<dbReference type="AlphaFoldDB" id="A0A9D4Z906"/>
<comment type="caution">
    <text evidence="2">The sequence shown here is derived from an EMBL/GenBank/DDBJ whole genome shotgun (WGS) entry which is preliminary data.</text>
</comment>
<reference evidence="2" key="1">
    <citation type="submission" date="2021-01" db="EMBL/GenBank/DDBJ databases">
        <title>Adiantum capillus-veneris genome.</title>
        <authorList>
            <person name="Fang Y."/>
            <person name="Liao Q."/>
        </authorList>
    </citation>
    <scope>NUCLEOTIDE SEQUENCE</scope>
    <source>
        <strain evidence="2">H3</strain>
        <tissue evidence="2">Leaf</tissue>
    </source>
</reference>
<keyword evidence="1" id="KW-0732">Signal</keyword>
<evidence type="ECO:0000313" key="3">
    <source>
        <dbReference type="Proteomes" id="UP000886520"/>
    </source>
</evidence>
<protein>
    <submittedName>
        <fullName evidence="2">Uncharacterized protein</fullName>
    </submittedName>
</protein>
<dbReference type="OrthoDB" id="1893462at2759"/>
<accession>A0A9D4Z906</accession>